<evidence type="ECO:0000313" key="2">
    <source>
        <dbReference type="Proteomes" id="UP000319756"/>
    </source>
</evidence>
<accession>A0A514LFR4</accession>
<protein>
    <submittedName>
        <fullName evidence="1">Uncharacterized protein</fullName>
    </submittedName>
</protein>
<evidence type="ECO:0000313" key="1">
    <source>
        <dbReference type="EMBL" id="QDI90706.1"/>
    </source>
</evidence>
<proteinExistence type="predicted"/>
<name>A0A514LFR4_9BACI</name>
<organism evidence="1 2">
    <name type="scientific">Salicibibacter halophilus</name>
    <dbReference type="NCBI Taxonomy" id="2502791"/>
    <lineage>
        <taxon>Bacteria</taxon>
        <taxon>Bacillati</taxon>
        <taxon>Bacillota</taxon>
        <taxon>Bacilli</taxon>
        <taxon>Bacillales</taxon>
        <taxon>Bacillaceae</taxon>
        <taxon>Salicibibacter</taxon>
    </lineage>
</organism>
<gene>
    <name evidence="1" type="ORF">EPH95_05545</name>
</gene>
<keyword evidence="2" id="KW-1185">Reference proteome</keyword>
<reference evidence="2" key="1">
    <citation type="submission" date="2019-01" db="EMBL/GenBank/DDBJ databases">
        <title>Genomic analysis of Salicibibacter sp. NKC3-5.</title>
        <authorList>
            <person name="Oh Y.J."/>
        </authorList>
    </citation>
    <scope>NUCLEOTIDE SEQUENCE [LARGE SCALE GENOMIC DNA]</scope>
    <source>
        <strain evidence="2">NKC3-5</strain>
    </source>
</reference>
<dbReference type="EMBL" id="CP035485">
    <property type="protein sequence ID" value="QDI90706.1"/>
    <property type="molecule type" value="Genomic_DNA"/>
</dbReference>
<dbReference type="Proteomes" id="UP000319756">
    <property type="component" value="Chromosome"/>
</dbReference>
<dbReference type="KEGG" id="sale:EPH95_05545"/>
<sequence>MQKLKNDVERDLDCEPVTERERIIEDCIPVLIDKVENDNLKKDFEEIHEMTLDLKNNIDNDEKRDKLVKELRDMYRDIDYYLRDNDNFDPPHVTNYADEQT</sequence>
<dbReference type="AlphaFoldDB" id="A0A514LFR4"/>